<gene>
    <name evidence="2" type="ORF">AVDCRST_MAG48-1154</name>
</gene>
<proteinExistence type="predicted"/>
<dbReference type="Pfam" id="PF22743">
    <property type="entry name" value="PspAA"/>
    <property type="match status" value="1"/>
</dbReference>
<reference evidence="2" key="1">
    <citation type="submission" date="2020-02" db="EMBL/GenBank/DDBJ databases">
        <authorList>
            <person name="Meier V. D."/>
        </authorList>
    </citation>
    <scope>NUCLEOTIDE SEQUENCE</scope>
    <source>
        <strain evidence="2">AVDCRST_MAG48</strain>
    </source>
</reference>
<accession>A0A6J4KA11</accession>
<protein>
    <recommendedName>
        <fullName evidence="1">PspA-associated domain-containing protein</fullName>
    </recommendedName>
</protein>
<feature type="domain" description="PspA-associated" evidence="1">
    <location>
        <begin position="1"/>
        <end position="94"/>
    </location>
</feature>
<evidence type="ECO:0000259" key="1">
    <source>
        <dbReference type="Pfam" id="PF22743"/>
    </source>
</evidence>
<dbReference type="InterPro" id="IPR054437">
    <property type="entry name" value="PspA-assoc_dom"/>
</dbReference>
<organism evidence="2">
    <name type="scientific">uncultured Friedmanniella sp</name>
    <dbReference type="NCBI Taxonomy" id="335381"/>
    <lineage>
        <taxon>Bacteria</taxon>
        <taxon>Bacillati</taxon>
        <taxon>Actinomycetota</taxon>
        <taxon>Actinomycetes</taxon>
        <taxon>Propionibacteriales</taxon>
        <taxon>Nocardioidaceae</taxon>
        <taxon>Friedmanniella</taxon>
        <taxon>environmental samples</taxon>
    </lineage>
</organism>
<sequence length="94" mass="10193">MIVRILGEGQWRIEDAVVADLNRLDDEVEDAVKTGDQDELDTALHALLDEVRTQGQPLPDEELSDSDLILPAAGSTLEDVRELLSASDEGLIPG</sequence>
<name>A0A6J4KA11_9ACTN</name>
<evidence type="ECO:0000313" key="2">
    <source>
        <dbReference type="EMBL" id="CAA9298909.1"/>
    </source>
</evidence>
<dbReference type="EMBL" id="CADCTS010000165">
    <property type="protein sequence ID" value="CAA9298909.1"/>
    <property type="molecule type" value="Genomic_DNA"/>
</dbReference>
<dbReference type="AlphaFoldDB" id="A0A6J4KA11"/>